<keyword evidence="4 7" id="KW-1133">Transmembrane helix</keyword>
<dbReference type="InterPro" id="IPR003838">
    <property type="entry name" value="ABC3_permease_C"/>
</dbReference>
<feature type="transmembrane region" description="Helical" evidence="7">
    <location>
        <begin position="826"/>
        <end position="853"/>
    </location>
</feature>
<keyword evidence="3 7" id="KW-0812">Transmembrane</keyword>
<dbReference type="Pfam" id="PF02687">
    <property type="entry name" value="FtsX"/>
    <property type="match status" value="2"/>
</dbReference>
<evidence type="ECO:0000313" key="10">
    <source>
        <dbReference type="EMBL" id="BCI61061.1"/>
    </source>
</evidence>
<evidence type="ECO:0000256" key="6">
    <source>
        <dbReference type="ARBA" id="ARBA00038076"/>
    </source>
</evidence>
<dbReference type="RefSeq" id="WP_215533034.1">
    <property type="nucleotide sequence ID" value="NZ_AP023321.1"/>
</dbReference>
<name>A0A7I8D2K3_9FIRM</name>
<comment type="subcellular location">
    <subcellularLocation>
        <location evidence="1">Cell membrane</location>
        <topology evidence="1">Multi-pass membrane protein</topology>
    </subcellularLocation>
</comment>
<proteinExistence type="inferred from homology"/>
<dbReference type="InterPro" id="IPR050250">
    <property type="entry name" value="Macrolide_Exporter_MacB"/>
</dbReference>
<evidence type="ECO:0000256" key="5">
    <source>
        <dbReference type="ARBA" id="ARBA00023136"/>
    </source>
</evidence>
<feature type="transmembrane region" description="Helical" evidence="7">
    <location>
        <begin position="307"/>
        <end position="328"/>
    </location>
</feature>
<dbReference type="Pfam" id="PF12704">
    <property type="entry name" value="MacB_PCD"/>
    <property type="match status" value="1"/>
</dbReference>
<keyword evidence="5 7" id="KW-0472">Membrane</keyword>
<feature type="transmembrane region" description="Helical" evidence="7">
    <location>
        <begin position="20"/>
        <end position="40"/>
    </location>
</feature>
<keyword evidence="11" id="KW-1185">Reference proteome</keyword>
<feature type="domain" description="ABC3 transporter permease C-terminal" evidence="8">
    <location>
        <begin position="783"/>
        <end position="898"/>
    </location>
</feature>
<sequence>MNSLWTLTGRYLRKQRRRTILTTLGITMAVALVAGLGLIITGVQQILIGDAIDNTGNWHYIVGSAPSDAESTLNTPIEDLDMERHPITLSYDQATQLSQNVRFEKAGLAREYQFAQLDLATPDSDPNDASNYNYLQMREFDFVADEFRPYRAVSGRLPQNPGEIAVSMGLMDKLPGNPQLGDTITLQIGYFTGARTDVENYESPVEYTFTPKQTCTYTLVGYINVVSDSSMMNTYNAVTYGFQGGEDCYTTYVRMKPGSDFNQGMLDALKENGIDHTGTDILTADGIVSNYSLLRWSGQSANLEANAAFSGLFILLAAIILVTMGAVIRNSFAMSVSERITQFGILRSIGASPKQIRGLVLREGILVSLFSIPLGLLSGIAAMAIVFRVVASYEVSFFKNFKLVITPWPLILAAVLGLLAVLISAWSPAVKAGLVSPIEAVRGHATLHGERIKRSRRGKVLGKIFGTPGVMAARNIRRNPRRFRTTVFSIGLSVTLFISIGSFAQSASSSIASVVPNGADFTVQYYVPSSTEQDAETDPQVDADIQKNLNLLQDLQSTLHQTNGVSKAEVISSSEAATRSIQGHYSKEYQELMSEYGHYGSSSWDSDVEYMTLMFVDESGYNSLDLGGNAPSYQQLTDGGAILFDTYSVNNQGTSITSIRMSDLKVGDSINLLKTLYDESGELSFTDKGSVTVSAIRQEAPWVTGRSNTAFTLVLSKDSAIANQFSPYSYTLSVKCLDGQIEDTRTVLDSLETGRYLNVTDIISEQLESRNYVATINLFLYGFLTVIVLISVLNIINTVSTNLLLRRREIGMMRAVGMSKGQLIRMLLLECTLYGFSGALWGSIAGELLYLALLHTGQGLIGTTHFFPTSSILLSFLLSILIAILAGAEPMFRIIRTPIVDSIRAEE</sequence>
<comment type="similarity">
    <text evidence="6">Belongs to the ABC-4 integral membrane protein family.</text>
</comment>
<dbReference type="EMBL" id="AP023321">
    <property type="protein sequence ID" value="BCI61061.1"/>
    <property type="molecule type" value="Genomic_DNA"/>
</dbReference>
<dbReference type="PANTHER" id="PTHR30572">
    <property type="entry name" value="MEMBRANE COMPONENT OF TRANSPORTER-RELATED"/>
    <property type="match status" value="1"/>
</dbReference>
<dbReference type="KEGG" id="sman:C12CBH8_17000"/>
<evidence type="ECO:0000259" key="9">
    <source>
        <dbReference type="Pfam" id="PF12704"/>
    </source>
</evidence>
<evidence type="ECO:0000259" key="8">
    <source>
        <dbReference type="Pfam" id="PF02687"/>
    </source>
</evidence>
<feature type="transmembrane region" description="Helical" evidence="7">
    <location>
        <begin position="778"/>
        <end position="805"/>
    </location>
</feature>
<feature type="transmembrane region" description="Helical" evidence="7">
    <location>
        <begin position="364"/>
        <end position="387"/>
    </location>
</feature>
<protein>
    <submittedName>
        <fullName evidence="10">ABC transporter permease</fullName>
    </submittedName>
</protein>
<reference evidence="11" key="1">
    <citation type="submission" date="2020-07" db="EMBL/GenBank/DDBJ databases">
        <title>Complete genome sequencing of Clostridia bacterium strain 12CBH8.</title>
        <authorList>
            <person name="Sakamoto M."/>
            <person name="Murakami T."/>
            <person name="Mori H."/>
        </authorList>
    </citation>
    <scope>NUCLEOTIDE SEQUENCE [LARGE SCALE GENOMIC DNA]</scope>
    <source>
        <strain evidence="11">12CBH8</strain>
    </source>
</reference>
<evidence type="ECO:0000313" key="11">
    <source>
        <dbReference type="Proteomes" id="UP000593890"/>
    </source>
</evidence>
<evidence type="ECO:0000256" key="1">
    <source>
        <dbReference type="ARBA" id="ARBA00004651"/>
    </source>
</evidence>
<organism evidence="10 11">
    <name type="scientific">Solibaculum mannosilyticum</name>
    <dbReference type="NCBI Taxonomy" id="2780922"/>
    <lineage>
        <taxon>Bacteria</taxon>
        <taxon>Bacillati</taxon>
        <taxon>Bacillota</taxon>
        <taxon>Clostridia</taxon>
        <taxon>Eubacteriales</taxon>
        <taxon>Oscillospiraceae</taxon>
        <taxon>Solibaculum</taxon>
    </lineage>
</organism>
<dbReference type="GO" id="GO:0005886">
    <property type="term" value="C:plasma membrane"/>
    <property type="evidence" value="ECO:0007669"/>
    <property type="project" value="UniProtKB-SubCell"/>
</dbReference>
<accession>A0A7I8D2K3</accession>
<feature type="transmembrane region" description="Helical" evidence="7">
    <location>
        <begin position="865"/>
        <end position="886"/>
    </location>
</feature>
<dbReference type="GO" id="GO:0022857">
    <property type="term" value="F:transmembrane transporter activity"/>
    <property type="evidence" value="ECO:0007669"/>
    <property type="project" value="TreeGrafter"/>
</dbReference>
<evidence type="ECO:0000256" key="3">
    <source>
        <dbReference type="ARBA" id="ARBA00022692"/>
    </source>
</evidence>
<dbReference type="InterPro" id="IPR025857">
    <property type="entry name" value="MacB_PCD"/>
</dbReference>
<evidence type="ECO:0000256" key="7">
    <source>
        <dbReference type="SAM" id="Phobius"/>
    </source>
</evidence>
<feature type="domain" description="MacB-like periplasmic core" evidence="9">
    <location>
        <begin position="19"/>
        <end position="192"/>
    </location>
</feature>
<dbReference type="Proteomes" id="UP000593890">
    <property type="component" value="Chromosome"/>
</dbReference>
<keyword evidence="2" id="KW-1003">Cell membrane</keyword>
<gene>
    <name evidence="10" type="ORF">C12CBH8_17000</name>
</gene>
<evidence type="ECO:0000256" key="4">
    <source>
        <dbReference type="ARBA" id="ARBA00022989"/>
    </source>
</evidence>
<evidence type="ECO:0000256" key="2">
    <source>
        <dbReference type="ARBA" id="ARBA00022475"/>
    </source>
</evidence>
<feature type="transmembrane region" description="Helical" evidence="7">
    <location>
        <begin position="483"/>
        <end position="504"/>
    </location>
</feature>
<dbReference type="AlphaFoldDB" id="A0A7I8D2K3"/>
<feature type="transmembrane region" description="Helical" evidence="7">
    <location>
        <begin position="407"/>
        <end position="426"/>
    </location>
</feature>
<feature type="domain" description="ABC3 transporter permease C-terminal" evidence="8">
    <location>
        <begin position="315"/>
        <end position="432"/>
    </location>
</feature>
<dbReference type="PANTHER" id="PTHR30572:SF4">
    <property type="entry name" value="ABC TRANSPORTER PERMEASE YTRF"/>
    <property type="match status" value="1"/>
</dbReference>